<dbReference type="InterPro" id="IPR008358">
    <property type="entry name" value="Sig_transdc_His_kin/Pase_MprB"/>
</dbReference>
<dbReference type="Pfam" id="PF00512">
    <property type="entry name" value="HisKA"/>
    <property type="match status" value="1"/>
</dbReference>
<dbReference type="Gene3D" id="1.10.287.130">
    <property type="match status" value="1"/>
</dbReference>
<evidence type="ECO:0000313" key="14">
    <source>
        <dbReference type="Proteomes" id="UP000664357"/>
    </source>
</evidence>
<evidence type="ECO:0000256" key="10">
    <source>
        <dbReference type="ARBA" id="ARBA00023136"/>
    </source>
</evidence>
<evidence type="ECO:0000256" key="1">
    <source>
        <dbReference type="ARBA" id="ARBA00000085"/>
    </source>
</evidence>
<proteinExistence type="predicted"/>
<feature type="transmembrane region" description="Helical" evidence="11">
    <location>
        <begin position="12"/>
        <end position="35"/>
    </location>
</feature>
<protein>
    <recommendedName>
        <fullName evidence="3">histidine kinase</fullName>
        <ecNumber evidence="3">2.7.13.3</ecNumber>
    </recommendedName>
</protein>
<dbReference type="InterPro" id="IPR050398">
    <property type="entry name" value="HssS/ArlS-like"/>
</dbReference>
<evidence type="ECO:0000256" key="9">
    <source>
        <dbReference type="ARBA" id="ARBA00023012"/>
    </source>
</evidence>
<dbReference type="SMART" id="SM00388">
    <property type="entry name" value="HisKA"/>
    <property type="match status" value="1"/>
</dbReference>
<evidence type="ECO:0000256" key="8">
    <source>
        <dbReference type="ARBA" id="ARBA00022989"/>
    </source>
</evidence>
<evidence type="ECO:0000256" key="5">
    <source>
        <dbReference type="ARBA" id="ARBA00022679"/>
    </source>
</evidence>
<dbReference type="SUPFAM" id="SSF47384">
    <property type="entry name" value="Homodimeric domain of signal transducing histidine kinase"/>
    <property type="match status" value="1"/>
</dbReference>
<dbReference type="InterPro" id="IPR005467">
    <property type="entry name" value="His_kinase_dom"/>
</dbReference>
<keyword evidence="14" id="KW-1185">Reference proteome</keyword>
<accession>A0ABV0ER07</accession>
<dbReference type="InterPro" id="IPR003594">
    <property type="entry name" value="HATPase_dom"/>
</dbReference>
<keyword evidence="7" id="KW-0418">Kinase</keyword>
<dbReference type="EMBL" id="JAFREL020000001">
    <property type="protein sequence ID" value="MEO1770217.1"/>
    <property type="molecule type" value="Genomic_DNA"/>
</dbReference>
<dbReference type="PANTHER" id="PTHR45528">
    <property type="entry name" value="SENSOR HISTIDINE KINASE CPXA"/>
    <property type="match status" value="1"/>
</dbReference>
<sequence>MEKKKIISLTGYVTRILLMAFIGVFILLAAALFLFQLMIQSSMIAPANAGETAARGEIERLKQMNKFPDDLQPSYYDFVYFDQKNQVVASSLSGDKLKQEIDKYTPDNDTYSTGAYVQFDDGSRCLLSWKYTAQFTNETLRRILPSAELIFIIGTGLALVLFFLLYTRRVSQKLREKLVLVEAASQQITAQNLEEPITTSAGILEFNETLQSMEDMREALKFSLLQQWETQQQRKQEIAALTHDIKTPLTVVNGNAELLLEDELEQEQRNLVQAIYHSGNKAKQYVGALQQLSNFEVVNEEKEPLSIDHLIHELNESLAPIAQSKGINLDYHSNQDLQQIVGSTYMLTRALISIGENAIRFTHSGTVNIQVTQTKNETHFIFEDHGPGFSKEALQHAKEMFWQQDKSRTPDSNYGIGLAIAEKAAQLHHGRLVLENTDDGGRVVLVVKNSTKTQ</sequence>
<comment type="catalytic activity">
    <reaction evidence="1">
        <text>ATP + protein L-histidine = ADP + protein N-phospho-L-histidine.</text>
        <dbReference type="EC" id="2.7.13.3"/>
    </reaction>
</comment>
<evidence type="ECO:0000256" key="6">
    <source>
        <dbReference type="ARBA" id="ARBA00022692"/>
    </source>
</evidence>
<dbReference type="Gene3D" id="3.30.565.10">
    <property type="entry name" value="Histidine kinase-like ATPase, C-terminal domain"/>
    <property type="match status" value="1"/>
</dbReference>
<dbReference type="Proteomes" id="UP000664357">
    <property type="component" value="Unassembled WGS sequence"/>
</dbReference>
<keyword evidence="10 11" id="KW-0472">Membrane</keyword>
<evidence type="ECO:0000256" key="4">
    <source>
        <dbReference type="ARBA" id="ARBA00022553"/>
    </source>
</evidence>
<evidence type="ECO:0000256" key="2">
    <source>
        <dbReference type="ARBA" id="ARBA00004141"/>
    </source>
</evidence>
<dbReference type="InterPro" id="IPR036097">
    <property type="entry name" value="HisK_dim/P_sf"/>
</dbReference>
<dbReference type="SUPFAM" id="SSF55874">
    <property type="entry name" value="ATPase domain of HSP90 chaperone/DNA topoisomerase II/histidine kinase"/>
    <property type="match status" value="1"/>
</dbReference>
<reference evidence="13 14" key="1">
    <citation type="submission" date="2024-02" db="EMBL/GenBank/DDBJ databases">
        <title>The Genome Sequence of Enterococcus sp. DIV0159.</title>
        <authorList>
            <person name="Earl A."/>
            <person name="Manson A."/>
            <person name="Gilmore M."/>
            <person name="Sanders J."/>
            <person name="Shea T."/>
            <person name="Howe W."/>
            <person name="Livny J."/>
            <person name="Cuomo C."/>
            <person name="Neafsey D."/>
            <person name="Birren B."/>
        </authorList>
    </citation>
    <scope>NUCLEOTIDE SEQUENCE [LARGE SCALE GENOMIC DNA]</scope>
    <source>
        <strain evidence="13 14">665A</strain>
    </source>
</reference>
<feature type="domain" description="Histidine kinase" evidence="12">
    <location>
        <begin position="240"/>
        <end position="451"/>
    </location>
</feature>
<gene>
    <name evidence="13" type="ORF">JZO67_002168</name>
</gene>
<name>A0ABV0ER07_9ENTE</name>
<dbReference type="EC" id="2.7.13.3" evidence="3"/>
<evidence type="ECO:0000256" key="11">
    <source>
        <dbReference type="SAM" id="Phobius"/>
    </source>
</evidence>
<dbReference type="PROSITE" id="PS50109">
    <property type="entry name" value="HIS_KIN"/>
    <property type="match status" value="1"/>
</dbReference>
<keyword evidence="8 11" id="KW-1133">Transmembrane helix</keyword>
<evidence type="ECO:0000256" key="3">
    <source>
        <dbReference type="ARBA" id="ARBA00012438"/>
    </source>
</evidence>
<evidence type="ECO:0000259" key="12">
    <source>
        <dbReference type="PROSITE" id="PS50109"/>
    </source>
</evidence>
<evidence type="ECO:0000313" key="13">
    <source>
        <dbReference type="EMBL" id="MEO1770217.1"/>
    </source>
</evidence>
<organism evidence="13 14">
    <name type="scientific">Candidatus Enterococcus ferrettii</name>
    <dbReference type="NCBI Taxonomy" id="2815324"/>
    <lineage>
        <taxon>Bacteria</taxon>
        <taxon>Bacillati</taxon>
        <taxon>Bacillota</taxon>
        <taxon>Bacilli</taxon>
        <taxon>Lactobacillales</taxon>
        <taxon>Enterococcaceae</taxon>
        <taxon>Enterococcus</taxon>
    </lineage>
</organism>
<feature type="transmembrane region" description="Helical" evidence="11">
    <location>
        <begin position="149"/>
        <end position="167"/>
    </location>
</feature>
<comment type="caution">
    <text evidence="13">The sequence shown here is derived from an EMBL/GenBank/DDBJ whole genome shotgun (WGS) entry which is preliminary data.</text>
</comment>
<keyword evidence="5" id="KW-0808">Transferase</keyword>
<dbReference type="InterPro" id="IPR003661">
    <property type="entry name" value="HisK_dim/P_dom"/>
</dbReference>
<keyword evidence="6 11" id="KW-0812">Transmembrane</keyword>
<dbReference type="Pfam" id="PF02518">
    <property type="entry name" value="HATPase_c"/>
    <property type="match status" value="1"/>
</dbReference>
<comment type="subcellular location">
    <subcellularLocation>
        <location evidence="2">Membrane</location>
        <topology evidence="2">Multi-pass membrane protein</topology>
    </subcellularLocation>
</comment>
<dbReference type="PRINTS" id="PR01780">
    <property type="entry name" value="LANTIREGPROT"/>
</dbReference>
<dbReference type="InterPro" id="IPR036890">
    <property type="entry name" value="HATPase_C_sf"/>
</dbReference>
<keyword evidence="9" id="KW-0902">Two-component regulatory system</keyword>
<dbReference type="CDD" id="cd00082">
    <property type="entry name" value="HisKA"/>
    <property type="match status" value="1"/>
</dbReference>
<evidence type="ECO:0000256" key="7">
    <source>
        <dbReference type="ARBA" id="ARBA00022777"/>
    </source>
</evidence>
<dbReference type="SMART" id="SM00387">
    <property type="entry name" value="HATPase_c"/>
    <property type="match status" value="1"/>
</dbReference>
<dbReference type="RefSeq" id="WP_207705380.1">
    <property type="nucleotide sequence ID" value="NZ_JAFREL020000001.1"/>
</dbReference>
<dbReference type="PANTHER" id="PTHR45528:SF8">
    <property type="entry name" value="HISTIDINE KINASE"/>
    <property type="match status" value="1"/>
</dbReference>
<keyword evidence="4" id="KW-0597">Phosphoprotein</keyword>